<dbReference type="OrthoDB" id="1746586at2759"/>
<organism evidence="2 3">
    <name type="scientific">Salix dunnii</name>
    <dbReference type="NCBI Taxonomy" id="1413687"/>
    <lineage>
        <taxon>Eukaryota</taxon>
        <taxon>Viridiplantae</taxon>
        <taxon>Streptophyta</taxon>
        <taxon>Embryophyta</taxon>
        <taxon>Tracheophyta</taxon>
        <taxon>Spermatophyta</taxon>
        <taxon>Magnoliopsida</taxon>
        <taxon>eudicotyledons</taxon>
        <taxon>Gunneridae</taxon>
        <taxon>Pentapetalae</taxon>
        <taxon>rosids</taxon>
        <taxon>fabids</taxon>
        <taxon>Malpighiales</taxon>
        <taxon>Salicaceae</taxon>
        <taxon>Saliceae</taxon>
        <taxon>Salix</taxon>
    </lineage>
</organism>
<name>A0A835JHN8_9ROSI</name>
<sequence>MSSLRQISQFLTARQQDGGRFQSFISQDADNKSPNQQITGEKKRKPKQSLILSQQSPKKTKGIKIRARRASFLFFFDFDSRLFLAAAIMVDDNTDLKDEVAEPVDSLAEKTESLSVSDGLESSFTGLKKKKKKPVETSLLDEETGDAGEEDLDGKKFLNFLLPLIYVD</sequence>
<keyword evidence="3" id="KW-1185">Reference proteome</keyword>
<dbReference type="EMBL" id="JADGMS010000013">
    <property type="protein sequence ID" value="KAF9670965.1"/>
    <property type="molecule type" value="Genomic_DNA"/>
</dbReference>
<evidence type="ECO:0000313" key="2">
    <source>
        <dbReference type="EMBL" id="KAF9670965.1"/>
    </source>
</evidence>
<accession>A0A835JHN8</accession>
<evidence type="ECO:0000313" key="3">
    <source>
        <dbReference type="Proteomes" id="UP000657918"/>
    </source>
</evidence>
<dbReference type="Proteomes" id="UP000657918">
    <property type="component" value="Unassembled WGS sequence"/>
</dbReference>
<reference evidence="2 3" key="1">
    <citation type="submission" date="2020-10" db="EMBL/GenBank/DDBJ databases">
        <title>Plant Genome Project.</title>
        <authorList>
            <person name="Zhang R.-G."/>
        </authorList>
    </citation>
    <scope>NUCLEOTIDE SEQUENCE [LARGE SCALE GENOMIC DNA]</scope>
    <source>
        <strain evidence="2">FAFU-HL-1</strain>
        <tissue evidence="2">Leaf</tissue>
    </source>
</reference>
<protein>
    <submittedName>
        <fullName evidence="2">Uncharacterized protein</fullName>
    </submittedName>
</protein>
<feature type="region of interest" description="Disordered" evidence="1">
    <location>
        <begin position="124"/>
        <end position="149"/>
    </location>
</feature>
<gene>
    <name evidence="2" type="ORF">SADUNF_Sadunf13G0123900</name>
</gene>
<evidence type="ECO:0000256" key="1">
    <source>
        <dbReference type="SAM" id="MobiDB-lite"/>
    </source>
</evidence>
<feature type="compositionally biased region" description="Acidic residues" evidence="1">
    <location>
        <begin position="139"/>
        <end position="149"/>
    </location>
</feature>
<feature type="compositionally biased region" description="Polar residues" evidence="1">
    <location>
        <begin position="23"/>
        <end position="39"/>
    </location>
</feature>
<comment type="caution">
    <text evidence="2">The sequence shown here is derived from an EMBL/GenBank/DDBJ whole genome shotgun (WGS) entry which is preliminary data.</text>
</comment>
<dbReference type="AlphaFoldDB" id="A0A835JHN8"/>
<feature type="region of interest" description="Disordered" evidence="1">
    <location>
        <begin position="18"/>
        <end position="57"/>
    </location>
</feature>
<proteinExistence type="predicted"/>